<evidence type="ECO:0000313" key="5">
    <source>
        <dbReference type="EMBL" id="GAP12459.1"/>
    </source>
</evidence>
<gene>
    <name evidence="5" type="ORF">LARV_00194</name>
</gene>
<accession>A0A0S7BF90</accession>
<dbReference type="Proteomes" id="UP000055060">
    <property type="component" value="Unassembled WGS sequence"/>
</dbReference>
<feature type="domain" description="Histidine kinase" evidence="4">
    <location>
        <begin position="403"/>
        <end position="564"/>
    </location>
</feature>
<dbReference type="InterPro" id="IPR003594">
    <property type="entry name" value="HATPase_dom"/>
</dbReference>
<evidence type="ECO:0000256" key="1">
    <source>
        <dbReference type="ARBA" id="ARBA00022679"/>
    </source>
</evidence>
<dbReference type="SMART" id="SM00065">
    <property type="entry name" value="GAF"/>
    <property type="match status" value="2"/>
</dbReference>
<dbReference type="STRING" id="360412.LARV_00194"/>
<dbReference type="EMBL" id="DF967972">
    <property type="protein sequence ID" value="GAP12459.1"/>
    <property type="molecule type" value="Genomic_DNA"/>
</dbReference>
<dbReference type="InterPro" id="IPR050482">
    <property type="entry name" value="Sensor_HK_TwoCompSys"/>
</dbReference>
<dbReference type="AlphaFoldDB" id="A0A0S7BF90"/>
<keyword evidence="2 5" id="KW-0418">Kinase</keyword>
<dbReference type="InterPro" id="IPR005467">
    <property type="entry name" value="His_kinase_dom"/>
</dbReference>
<dbReference type="GO" id="GO:0046983">
    <property type="term" value="F:protein dimerization activity"/>
    <property type="evidence" value="ECO:0007669"/>
    <property type="project" value="InterPro"/>
</dbReference>
<reference evidence="5" key="1">
    <citation type="submission" date="2015-07" db="EMBL/GenBank/DDBJ databases">
        <title>Draft Genome Sequences of Anaerolinea thermolimosa IMO-1, Bellilinea caldifistulae GOMI-1, Leptolinea tardivitalis YMTK-2, Levilinea saccharolytica KIBI-1,Longilinea arvoryzae KOME-1, Previously Described as Members of the Anaerolineaceae (Chloroflexi).</title>
        <authorList>
            <person name="Sekiguchi Y."/>
            <person name="Ohashi A."/>
            <person name="Matsuura N."/>
            <person name="Tourlousse M.D."/>
        </authorList>
    </citation>
    <scope>NUCLEOTIDE SEQUENCE [LARGE SCALE GENOMIC DNA]</scope>
    <source>
        <strain evidence="5">KOME-1</strain>
    </source>
</reference>
<dbReference type="InterPro" id="IPR003018">
    <property type="entry name" value="GAF"/>
</dbReference>
<protein>
    <submittedName>
        <fullName evidence="5">Histidine kinase</fullName>
    </submittedName>
</protein>
<dbReference type="PANTHER" id="PTHR24421">
    <property type="entry name" value="NITRATE/NITRITE SENSOR PROTEIN NARX-RELATED"/>
    <property type="match status" value="1"/>
</dbReference>
<dbReference type="GO" id="GO:0000155">
    <property type="term" value="F:phosphorelay sensor kinase activity"/>
    <property type="evidence" value="ECO:0007669"/>
    <property type="project" value="InterPro"/>
</dbReference>
<keyword evidence="3" id="KW-0902">Two-component regulatory system</keyword>
<dbReference type="Gene3D" id="1.20.5.1930">
    <property type="match status" value="1"/>
</dbReference>
<sequence>MAMPNDVMSTLTKEQLEERLVALHRASLDLVRDISLESLLKRIATLACEQANARYAAVGVVGVNGELEQFITVGMSDAEVARMAHPPVGRGLIGALMRSKAPIRIADIAGDPRSAGYPAHHPPMKSFLGVPIRLGNEALGQIYLTDKIDADEFSEADQQIIEMLASYAAVAISNARLYRELIQRDRVLTRRNENLALLNTMASTMSTSDDIDLIVRQSLGQLLSYLRLEVGEVFLRREDSEVLQMVHHQGMLIDRLWKKDQVLIGEDIIGATAKDNQPRLFTLPDKVLTSLNPAVQDTCLRYLACMPLTGRRGTLGVLVVATCHSQPLDELETQYLATISSWLGTAIENLRLNVQGKRLAILEERERIGMDLHDGIIQSIYAVGLTLEHARLLMSEDLNGAHQRIDQAIADLNSTIRDIRAYILDLRPRQLHDEDLMQGIQRLVNEFKANTLIPVILQGPADGFPGMTDGEALAMFHITQEALANIAKHARAKKVEVVVWKTSDRVLLEIHDDGRGFDPTKVHVTIGHGVSNMQTRARNAGGDVEIYSEPGQGTTITTWVPFRESIPG</sequence>
<dbReference type="OrthoDB" id="9781904at2"/>
<dbReference type="RefSeq" id="WP_075071882.1">
    <property type="nucleotide sequence ID" value="NZ_DF967972.1"/>
</dbReference>
<dbReference type="Pfam" id="PF02518">
    <property type="entry name" value="HATPase_c"/>
    <property type="match status" value="1"/>
</dbReference>
<dbReference type="Gene3D" id="3.30.450.40">
    <property type="match status" value="2"/>
</dbReference>
<dbReference type="PROSITE" id="PS50109">
    <property type="entry name" value="HIS_KIN"/>
    <property type="match status" value="1"/>
</dbReference>
<dbReference type="InterPro" id="IPR036890">
    <property type="entry name" value="HATPase_C_sf"/>
</dbReference>
<dbReference type="SUPFAM" id="SSF55874">
    <property type="entry name" value="ATPase domain of HSP90 chaperone/DNA topoisomerase II/histidine kinase"/>
    <property type="match status" value="1"/>
</dbReference>
<dbReference type="SMART" id="SM00387">
    <property type="entry name" value="HATPase_c"/>
    <property type="match status" value="1"/>
</dbReference>
<evidence type="ECO:0000259" key="4">
    <source>
        <dbReference type="PROSITE" id="PS50109"/>
    </source>
</evidence>
<keyword evidence="6" id="KW-1185">Reference proteome</keyword>
<name>A0A0S7BF90_9CHLR</name>
<evidence type="ECO:0000256" key="2">
    <source>
        <dbReference type="ARBA" id="ARBA00022777"/>
    </source>
</evidence>
<evidence type="ECO:0000313" key="6">
    <source>
        <dbReference type="Proteomes" id="UP000055060"/>
    </source>
</evidence>
<dbReference type="InterPro" id="IPR011712">
    <property type="entry name" value="Sig_transdc_His_kin_sub3_dim/P"/>
</dbReference>
<dbReference type="Gene3D" id="3.30.565.10">
    <property type="entry name" value="Histidine kinase-like ATPase, C-terminal domain"/>
    <property type="match status" value="1"/>
</dbReference>
<dbReference type="CDD" id="cd16917">
    <property type="entry name" value="HATPase_UhpB-NarQ-NarX-like"/>
    <property type="match status" value="1"/>
</dbReference>
<keyword evidence="1" id="KW-0808">Transferase</keyword>
<proteinExistence type="predicted"/>
<dbReference type="Pfam" id="PF13492">
    <property type="entry name" value="GAF_3"/>
    <property type="match status" value="1"/>
</dbReference>
<dbReference type="InterPro" id="IPR029016">
    <property type="entry name" value="GAF-like_dom_sf"/>
</dbReference>
<dbReference type="SUPFAM" id="SSF55781">
    <property type="entry name" value="GAF domain-like"/>
    <property type="match status" value="2"/>
</dbReference>
<dbReference type="GO" id="GO:0016020">
    <property type="term" value="C:membrane"/>
    <property type="evidence" value="ECO:0007669"/>
    <property type="project" value="InterPro"/>
</dbReference>
<dbReference type="Pfam" id="PF13185">
    <property type="entry name" value="GAF_2"/>
    <property type="match status" value="1"/>
</dbReference>
<organism evidence="5">
    <name type="scientific">Longilinea arvoryzae</name>
    <dbReference type="NCBI Taxonomy" id="360412"/>
    <lineage>
        <taxon>Bacteria</taxon>
        <taxon>Bacillati</taxon>
        <taxon>Chloroflexota</taxon>
        <taxon>Anaerolineae</taxon>
        <taxon>Anaerolineales</taxon>
        <taxon>Anaerolineaceae</taxon>
        <taxon>Longilinea</taxon>
    </lineage>
</organism>
<dbReference type="Pfam" id="PF07730">
    <property type="entry name" value="HisKA_3"/>
    <property type="match status" value="1"/>
</dbReference>
<evidence type="ECO:0000256" key="3">
    <source>
        <dbReference type="ARBA" id="ARBA00023012"/>
    </source>
</evidence>